<comment type="caution">
    <text evidence="2">The sequence shown here is derived from an EMBL/GenBank/DDBJ whole genome shotgun (WGS) entry which is preliminary data.</text>
</comment>
<reference evidence="2 3" key="1">
    <citation type="submission" date="2020-07" db="EMBL/GenBank/DDBJ databases">
        <title>Sequencing the genomes of 1000 actinobacteria strains.</title>
        <authorList>
            <person name="Klenk H.-P."/>
        </authorList>
    </citation>
    <scope>NUCLEOTIDE SEQUENCE [LARGE SCALE GENOMIC DNA]</scope>
    <source>
        <strain evidence="2 3">DSM 7487</strain>
    </source>
</reference>
<evidence type="ECO:0000256" key="1">
    <source>
        <dbReference type="SAM" id="MobiDB-lite"/>
    </source>
</evidence>
<dbReference type="Proteomes" id="UP000521922">
    <property type="component" value="Unassembled WGS sequence"/>
</dbReference>
<feature type="compositionally biased region" description="Pro residues" evidence="1">
    <location>
        <begin position="82"/>
        <end position="106"/>
    </location>
</feature>
<feature type="region of interest" description="Disordered" evidence="1">
    <location>
        <begin position="199"/>
        <end position="233"/>
    </location>
</feature>
<evidence type="ECO:0000313" key="2">
    <source>
        <dbReference type="EMBL" id="NYD24662.1"/>
    </source>
</evidence>
<organism evidence="2 3">
    <name type="scientific">Kineococcus aurantiacus</name>
    <dbReference type="NCBI Taxonomy" id="37633"/>
    <lineage>
        <taxon>Bacteria</taxon>
        <taxon>Bacillati</taxon>
        <taxon>Actinomycetota</taxon>
        <taxon>Actinomycetes</taxon>
        <taxon>Kineosporiales</taxon>
        <taxon>Kineosporiaceae</taxon>
        <taxon>Kineococcus</taxon>
    </lineage>
</organism>
<feature type="compositionally biased region" description="Basic and acidic residues" evidence="1">
    <location>
        <begin position="199"/>
        <end position="209"/>
    </location>
</feature>
<feature type="compositionally biased region" description="Basic and acidic residues" evidence="1">
    <location>
        <begin position="224"/>
        <end position="233"/>
    </location>
</feature>
<proteinExistence type="predicted"/>
<keyword evidence="3" id="KW-1185">Reference proteome</keyword>
<name>A0A7Y9DQ46_9ACTN</name>
<feature type="region of interest" description="Disordered" evidence="1">
    <location>
        <begin position="154"/>
        <end position="186"/>
    </location>
</feature>
<sequence>MTDLFTRLAARALGVGAPVVDARVLEDPGPLPDPDRELGADPGVDHAPVPPPAAPVLRPSPTAPAAREQPAPAPVHADTPAPEAPRTPVPTTPHPPHRTPPPPVLAPVPVIVPAGRPGPLPVSVDDPPDVALLRGGTVPDGVVAVAQVPRSATTGALVLTPRPAPAGPPDLPDPPDRPAPPTAAPTVHVTVGRIEVRLHPPLRASRDGDPAAPPAAAPALSLEEYLRRREEPS</sequence>
<feature type="compositionally biased region" description="Low complexity" evidence="1">
    <location>
        <begin position="55"/>
        <end position="70"/>
    </location>
</feature>
<feature type="compositionally biased region" description="Pro residues" evidence="1">
    <location>
        <begin position="162"/>
        <end position="183"/>
    </location>
</feature>
<dbReference type="EMBL" id="JACCBB010000001">
    <property type="protein sequence ID" value="NYD24662.1"/>
    <property type="molecule type" value="Genomic_DNA"/>
</dbReference>
<dbReference type="RefSeq" id="WP_179755199.1">
    <property type="nucleotide sequence ID" value="NZ_BAAAGN010000013.1"/>
</dbReference>
<dbReference type="AlphaFoldDB" id="A0A7Y9DQ46"/>
<protein>
    <submittedName>
        <fullName evidence="2">Uncharacterized protein</fullName>
    </submittedName>
</protein>
<evidence type="ECO:0000313" key="3">
    <source>
        <dbReference type="Proteomes" id="UP000521922"/>
    </source>
</evidence>
<feature type="region of interest" description="Disordered" evidence="1">
    <location>
        <begin position="15"/>
        <end position="110"/>
    </location>
</feature>
<gene>
    <name evidence="2" type="ORF">BJ968_004202</name>
</gene>
<accession>A0A7Y9DQ46</accession>